<dbReference type="HAMAP" id="MF_00034">
    <property type="entry name" value="RuvC"/>
    <property type="match status" value="1"/>
</dbReference>
<dbReference type="PANTHER" id="PTHR30194:SF3">
    <property type="entry name" value="CROSSOVER JUNCTION ENDODEOXYRIBONUCLEASE RUVC"/>
    <property type="match status" value="1"/>
</dbReference>
<dbReference type="PRINTS" id="PR00696">
    <property type="entry name" value="RSOLVASERUVC"/>
</dbReference>
<dbReference type="Proteomes" id="UP001330434">
    <property type="component" value="Chromosome"/>
</dbReference>
<feature type="active site" evidence="12">
    <location>
        <position position="11"/>
    </location>
</feature>
<proteinExistence type="inferred from homology"/>
<evidence type="ECO:0000256" key="11">
    <source>
        <dbReference type="ARBA" id="ARBA00023204"/>
    </source>
</evidence>
<dbReference type="PROSITE" id="PS01321">
    <property type="entry name" value="RUVC"/>
    <property type="match status" value="1"/>
</dbReference>
<evidence type="ECO:0000256" key="7">
    <source>
        <dbReference type="ARBA" id="ARBA00022801"/>
    </source>
</evidence>
<keyword evidence="3 12" id="KW-0540">Nuclease</keyword>
<name>A0ABZ2C4M2_9PROT</name>
<evidence type="ECO:0000256" key="10">
    <source>
        <dbReference type="ARBA" id="ARBA00023172"/>
    </source>
</evidence>
<dbReference type="Pfam" id="PF02075">
    <property type="entry name" value="RuvC"/>
    <property type="match status" value="1"/>
</dbReference>
<evidence type="ECO:0000256" key="3">
    <source>
        <dbReference type="ARBA" id="ARBA00022722"/>
    </source>
</evidence>
<comment type="subunit">
    <text evidence="12">Homodimer which binds Holliday junction (HJ) DNA. The HJ becomes 2-fold symmetrical on binding to RuvC with unstacked arms; it has a different conformation from HJ DNA in complex with RuvA. In the full resolvosome a probable DNA-RuvA(4)-RuvB(12)-RuvC(2) complex forms which resolves the HJ.</text>
</comment>
<comment type="subcellular location">
    <subcellularLocation>
        <location evidence="12">Cytoplasm</location>
    </subcellularLocation>
</comment>
<dbReference type="Gene3D" id="3.30.420.10">
    <property type="entry name" value="Ribonuclease H-like superfamily/Ribonuclease H"/>
    <property type="match status" value="1"/>
</dbReference>
<evidence type="ECO:0000313" key="15">
    <source>
        <dbReference type="Proteomes" id="UP001330434"/>
    </source>
</evidence>
<dbReference type="NCBIfam" id="TIGR00228">
    <property type="entry name" value="ruvC"/>
    <property type="match status" value="1"/>
</dbReference>
<reference evidence="14 15" key="1">
    <citation type="journal article" date="2024" name="Environ. Microbiol.">
        <title>Novel evolutionary insights on the interactions of the Holosporales (Alphaproteobacteria) with eukaryotic hosts from comparative genomics.</title>
        <authorList>
            <person name="Giovannini M."/>
            <person name="Petroni G."/>
            <person name="Castelli M."/>
        </authorList>
    </citation>
    <scope>NUCLEOTIDE SEQUENCE [LARGE SCALE GENOMIC DNA]</scope>
    <source>
        <strain evidence="14 15">US_Bl 15I1</strain>
    </source>
</reference>
<feature type="active site" evidence="12">
    <location>
        <position position="71"/>
    </location>
</feature>
<feature type="binding site" evidence="12">
    <location>
        <position position="11"/>
    </location>
    <ligand>
        <name>Mg(2+)</name>
        <dbReference type="ChEBI" id="CHEBI:18420"/>
        <label>1</label>
    </ligand>
</feature>
<evidence type="ECO:0000256" key="4">
    <source>
        <dbReference type="ARBA" id="ARBA00022723"/>
    </source>
</evidence>
<evidence type="ECO:0000256" key="12">
    <source>
        <dbReference type="HAMAP-Rule" id="MF_00034"/>
    </source>
</evidence>
<feature type="binding site" evidence="12">
    <location>
        <position position="143"/>
    </location>
    <ligand>
        <name>Mg(2+)</name>
        <dbReference type="ChEBI" id="CHEBI:18420"/>
        <label>1</label>
    </ligand>
</feature>
<protein>
    <recommendedName>
        <fullName evidence="12 13">Crossover junction endodeoxyribonuclease RuvC</fullName>
        <ecNumber evidence="12 13">3.1.21.10</ecNumber>
    </recommendedName>
    <alternativeName>
        <fullName evidence="12">Holliday junction nuclease RuvC</fullName>
    </alternativeName>
    <alternativeName>
        <fullName evidence="12">Holliday junction resolvase RuvC</fullName>
    </alternativeName>
</protein>
<keyword evidence="9 12" id="KW-0238">DNA-binding</keyword>
<keyword evidence="8 12" id="KW-0460">Magnesium</keyword>
<sequence length="165" mass="17637">MSHLIRILGIDPGLTTTGWALIDVTGYHLSPLNSGVIRSSPSLPLAKRLGDLYDELQTILEKYAPHEVAVEETFVNQNPASALKLGHARGIALAAPARWGLPVFEYAPNTIKKAVVGVGHAEKQQVQHMVSILLSGAKYKNADEADAYAIAICHAHNRSAKGAVA</sequence>
<gene>
    <name evidence="12" type="primary">ruvC</name>
    <name evidence="14" type="ORF">Bealeia1_00569</name>
</gene>
<dbReference type="EMBL" id="CP133270">
    <property type="protein sequence ID" value="WVX66392.1"/>
    <property type="molecule type" value="Genomic_DNA"/>
</dbReference>
<evidence type="ECO:0000256" key="6">
    <source>
        <dbReference type="ARBA" id="ARBA00022763"/>
    </source>
</evidence>
<dbReference type="EC" id="3.1.21.10" evidence="12 13"/>
<accession>A0ABZ2C4M2</accession>
<evidence type="ECO:0000313" key="14">
    <source>
        <dbReference type="EMBL" id="WVX66392.1"/>
    </source>
</evidence>
<comment type="cofactor">
    <cofactor evidence="12">
        <name>Mg(2+)</name>
        <dbReference type="ChEBI" id="CHEBI:18420"/>
    </cofactor>
    <text evidence="12">Binds 2 Mg(2+) ion per subunit.</text>
</comment>
<dbReference type="InterPro" id="IPR002176">
    <property type="entry name" value="X-over_junc_endoDNase_RuvC"/>
</dbReference>
<keyword evidence="10 12" id="KW-0233">DNA recombination</keyword>
<evidence type="ECO:0000256" key="1">
    <source>
        <dbReference type="ARBA" id="ARBA00009518"/>
    </source>
</evidence>
<keyword evidence="15" id="KW-1185">Reference proteome</keyword>
<dbReference type="InterPro" id="IPR036397">
    <property type="entry name" value="RNaseH_sf"/>
</dbReference>
<dbReference type="SUPFAM" id="SSF53098">
    <property type="entry name" value="Ribonuclease H-like"/>
    <property type="match status" value="1"/>
</dbReference>
<evidence type="ECO:0000256" key="8">
    <source>
        <dbReference type="ARBA" id="ARBA00022842"/>
    </source>
</evidence>
<dbReference type="InterPro" id="IPR020563">
    <property type="entry name" value="X-over_junc_endoDNase_Mg_BS"/>
</dbReference>
<evidence type="ECO:0000256" key="5">
    <source>
        <dbReference type="ARBA" id="ARBA00022759"/>
    </source>
</evidence>
<comment type="function">
    <text evidence="12">The RuvA-RuvB-RuvC complex processes Holliday junction (HJ) DNA during genetic recombination and DNA repair. Endonuclease that resolves HJ intermediates. Cleaves cruciform DNA by making single-stranded nicks across the HJ at symmetrical positions within the homologous arms, yielding a 5'-phosphate and a 3'-hydroxyl group; requires a central core of homology in the junction. The consensus cleavage sequence is 5'-(A/T)TT(C/G)-3'. Cleavage occurs on the 3'-side of the TT dinucleotide at the point of strand exchange. HJ branch migration catalyzed by RuvA-RuvB allows RuvC to scan DNA until it finds its consensus sequence, where it cleaves and resolves the cruciform DNA.</text>
</comment>
<evidence type="ECO:0000256" key="9">
    <source>
        <dbReference type="ARBA" id="ARBA00023125"/>
    </source>
</evidence>
<keyword evidence="4 12" id="KW-0479">Metal-binding</keyword>
<keyword evidence="7 12" id="KW-0378">Hydrolase</keyword>
<dbReference type="InterPro" id="IPR012337">
    <property type="entry name" value="RNaseH-like_sf"/>
</dbReference>
<dbReference type="CDD" id="cd16962">
    <property type="entry name" value="RuvC"/>
    <property type="match status" value="1"/>
</dbReference>
<feature type="active site" evidence="12">
    <location>
        <position position="143"/>
    </location>
</feature>
<comment type="catalytic activity">
    <reaction evidence="12">
        <text>Endonucleolytic cleavage at a junction such as a reciprocal single-stranded crossover between two homologous DNA duplexes (Holliday junction).</text>
        <dbReference type="EC" id="3.1.21.10"/>
    </reaction>
</comment>
<keyword evidence="6 12" id="KW-0227">DNA damage</keyword>
<evidence type="ECO:0000256" key="2">
    <source>
        <dbReference type="ARBA" id="ARBA00022490"/>
    </source>
</evidence>
<evidence type="ECO:0000256" key="13">
    <source>
        <dbReference type="NCBIfam" id="TIGR00228"/>
    </source>
</evidence>
<keyword evidence="11 12" id="KW-0234">DNA repair</keyword>
<organism evidence="14 15">
    <name type="scientific">Candidatus Bealeia paramacronuclearis</name>
    <dbReference type="NCBI Taxonomy" id="1921001"/>
    <lineage>
        <taxon>Bacteria</taxon>
        <taxon>Pseudomonadati</taxon>
        <taxon>Pseudomonadota</taxon>
        <taxon>Alphaproteobacteria</taxon>
        <taxon>Holosporales</taxon>
        <taxon>Holosporaceae</taxon>
        <taxon>Candidatus Bealeia</taxon>
    </lineage>
</organism>
<keyword evidence="2 12" id="KW-0963">Cytoplasm</keyword>
<dbReference type="RefSeq" id="WP_331255266.1">
    <property type="nucleotide sequence ID" value="NZ_CP133270.1"/>
</dbReference>
<dbReference type="PANTHER" id="PTHR30194">
    <property type="entry name" value="CROSSOVER JUNCTION ENDODEOXYRIBONUCLEASE RUVC"/>
    <property type="match status" value="1"/>
</dbReference>
<comment type="similarity">
    <text evidence="1 12">Belongs to the RuvC family.</text>
</comment>
<keyword evidence="5 12" id="KW-0255">Endonuclease</keyword>
<feature type="binding site" evidence="12">
    <location>
        <position position="71"/>
    </location>
    <ligand>
        <name>Mg(2+)</name>
        <dbReference type="ChEBI" id="CHEBI:18420"/>
        <label>2</label>
    </ligand>
</feature>